<keyword evidence="3" id="KW-0687">Ribonucleoprotein</keyword>
<dbReference type="GO" id="GO:0015934">
    <property type="term" value="C:large ribosomal subunit"/>
    <property type="evidence" value="ECO:0007669"/>
    <property type="project" value="InterPro"/>
</dbReference>
<dbReference type="Gene3D" id="3.30.1390.20">
    <property type="entry name" value="Ribosomal protein L30, ferredoxin-like fold domain"/>
    <property type="match status" value="1"/>
</dbReference>
<dbReference type="InterPro" id="IPR036919">
    <property type="entry name" value="Ribo_uL30_ferredoxin-like_sf"/>
</dbReference>
<evidence type="ECO:0000313" key="6">
    <source>
        <dbReference type="EMBL" id="CAB4530225.1"/>
    </source>
</evidence>
<evidence type="ECO:0000313" key="10">
    <source>
        <dbReference type="EMBL" id="CAB5057677.1"/>
    </source>
</evidence>
<dbReference type="InterPro" id="IPR005996">
    <property type="entry name" value="Ribosomal_uL30_bac-type"/>
</dbReference>
<dbReference type="NCBIfam" id="TIGR01308">
    <property type="entry name" value="rpmD_bact"/>
    <property type="match status" value="1"/>
</dbReference>
<sequence length="88" mass="9471">MAVTKKAAAPKVAKKAPAVKATRKTHTGPTVVVKQVRSQIGIMPKTKATMRALGLRKIGDVNTLPDRPEIRGMIARVPHLIEVNRKGA</sequence>
<protein>
    <submittedName>
        <fullName evidence="6">Unannotated protein</fullName>
    </submittedName>
</protein>
<evidence type="ECO:0000256" key="2">
    <source>
        <dbReference type="ARBA" id="ARBA00022980"/>
    </source>
</evidence>
<evidence type="ECO:0000313" key="9">
    <source>
        <dbReference type="EMBL" id="CAB4749480.1"/>
    </source>
</evidence>
<dbReference type="InterPro" id="IPR016082">
    <property type="entry name" value="Ribosomal_uL30_ferredoxin-like"/>
</dbReference>
<evidence type="ECO:0000313" key="7">
    <source>
        <dbReference type="EMBL" id="CAB4594546.1"/>
    </source>
</evidence>
<keyword evidence="2" id="KW-0689">Ribosomal protein</keyword>
<evidence type="ECO:0000256" key="4">
    <source>
        <dbReference type="SAM" id="MobiDB-lite"/>
    </source>
</evidence>
<accession>A0A6J6AUK8</accession>
<dbReference type="EMBL" id="CAEZUN010000020">
    <property type="protein sequence ID" value="CAB4594546.1"/>
    <property type="molecule type" value="Genomic_DNA"/>
</dbReference>
<feature type="region of interest" description="Disordered" evidence="4">
    <location>
        <begin position="1"/>
        <end position="29"/>
    </location>
</feature>
<name>A0A6J6AUK8_9ZZZZ</name>
<gene>
    <name evidence="6" type="ORF">UFOPK1353_00157</name>
    <name evidence="7" type="ORF">UFOPK1826_00248</name>
    <name evidence="8" type="ORF">UFOPK2292_00211</name>
    <name evidence="9" type="ORF">UFOPK2855_00073</name>
    <name evidence="10" type="ORF">UFOPK4345_00033</name>
</gene>
<evidence type="ECO:0000313" key="8">
    <source>
        <dbReference type="EMBL" id="CAB4660181.1"/>
    </source>
</evidence>
<evidence type="ECO:0000259" key="5">
    <source>
        <dbReference type="Pfam" id="PF00327"/>
    </source>
</evidence>
<dbReference type="GO" id="GO:0006412">
    <property type="term" value="P:translation"/>
    <property type="evidence" value="ECO:0007669"/>
    <property type="project" value="InterPro"/>
</dbReference>
<reference evidence="6" key="1">
    <citation type="submission" date="2020-05" db="EMBL/GenBank/DDBJ databases">
        <authorList>
            <person name="Chiriac C."/>
            <person name="Salcher M."/>
            <person name="Ghai R."/>
            <person name="Kavagutti S V."/>
        </authorList>
    </citation>
    <scope>NUCLEOTIDE SEQUENCE</scope>
</reference>
<dbReference type="AlphaFoldDB" id="A0A6J6AUK8"/>
<dbReference type="SUPFAM" id="SSF55129">
    <property type="entry name" value="Ribosomal protein L30p/L7e"/>
    <property type="match status" value="1"/>
</dbReference>
<proteinExistence type="inferred from homology"/>
<dbReference type="Pfam" id="PF00327">
    <property type="entry name" value="Ribosomal_L30"/>
    <property type="match status" value="1"/>
</dbReference>
<feature type="compositionally biased region" description="Low complexity" evidence="4">
    <location>
        <begin position="1"/>
        <end position="20"/>
    </location>
</feature>
<evidence type="ECO:0000256" key="3">
    <source>
        <dbReference type="ARBA" id="ARBA00023274"/>
    </source>
</evidence>
<evidence type="ECO:0000256" key="1">
    <source>
        <dbReference type="ARBA" id="ARBA00007594"/>
    </source>
</evidence>
<dbReference type="EMBL" id="CAEZWU010000018">
    <property type="protein sequence ID" value="CAB4660181.1"/>
    <property type="molecule type" value="Genomic_DNA"/>
</dbReference>
<organism evidence="6">
    <name type="scientific">freshwater metagenome</name>
    <dbReference type="NCBI Taxonomy" id="449393"/>
    <lineage>
        <taxon>unclassified sequences</taxon>
        <taxon>metagenomes</taxon>
        <taxon>ecological metagenomes</taxon>
    </lineage>
</organism>
<feature type="domain" description="Large ribosomal subunit protein uL30-like ferredoxin-like fold" evidence="5">
    <location>
        <begin position="32"/>
        <end position="81"/>
    </location>
</feature>
<comment type="similarity">
    <text evidence="1">Belongs to the universal ribosomal protein uL30 family.</text>
</comment>
<dbReference type="HAMAP" id="MF_01371_B">
    <property type="entry name" value="Ribosomal_uL30_B"/>
    <property type="match status" value="1"/>
</dbReference>
<dbReference type="GO" id="GO:0003735">
    <property type="term" value="F:structural constituent of ribosome"/>
    <property type="evidence" value="ECO:0007669"/>
    <property type="project" value="InterPro"/>
</dbReference>
<dbReference type="CDD" id="cd01658">
    <property type="entry name" value="Ribosomal_L30"/>
    <property type="match status" value="1"/>
</dbReference>
<dbReference type="EMBL" id="CAEZZK010000006">
    <property type="protein sequence ID" value="CAB4749480.1"/>
    <property type="molecule type" value="Genomic_DNA"/>
</dbReference>
<dbReference type="EMBL" id="CAFBQV010000003">
    <property type="protein sequence ID" value="CAB5057677.1"/>
    <property type="molecule type" value="Genomic_DNA"/>
</dbReference>
<dbReference type="EMBL" id="CAEZSE010000013">
    <property type="protein sequence ID" value="CAB4530225.1"/>
    <property type="molecule type" value="Genomic_DNA"/>
</dbReference>